<dbReference type="CDD" id="cd01949">
    <property type="entry name" value="GGDEF"/>
    <property type="match status" value="1"/>
</dbReference>
<dbReference type="EMBL" id="CP013729">
    <property type="protein sequence ID" value="ALV08357.1"/>
    <property type="molecule type" value="Genomic_DNA"/>
</dbReference>
<accession>A0A0U3E529</accession>
<dbReference type="Proteomes" id="UP000060699">
    <property type="component" value="Chromosome"/>
</dbReference>
<dbReference type="PANTHER" id="PTHR44757">
    <property type="entry name" value="DIGUANYLATE CYCLASE DGCP"/>
    <property type="match status" value="1"/>
</dbReference>
<dbReference type="InterPro" id="IPR035919">
    <property type="entry name" value="EAL_sf"/>
</dbReference>
<dbReference type="PROSITE" id="PS50883">
    <property type="entry name" value="EAL"/>
    <property type="match status" value="1"/>
</dbReference>
<evidence type="ECO:0000313" key="4">
    <source>
        <dbReference type="Proteomes" id="UP000060699"/>
    </source>
</evidence>
<dbReference type="InterPro" id="IPR052155">
    <property type="entry name" value="Biofilm_reg_signaling"/>
</dbReference>
<protein>
    <submittedName>
        <fullName evidence="3">PAS/PAC sensor-containing diguanylate cyclase/phosphodiesterase</fullName>
    </submittedName>
</protein>
<feature type="compositionally biased region" description="Low complexity" evidence="1">
    <location>
        <begin position="604"/>
        <end position="615"/>
    </location>
</feature>
<dbReference type="Gene3D" id="3.20.20.450">
    <property type="entry name" value="EAL domain"/>
    <property type="match status" value="1"/>
</dbReference>
<dbReference type="STRING" id="76731.RD2015_3906"/>
<dbReference type="InterPro" id="IPR000160">
    <property type="entry name" value="GGDEF_dom"/>
</dbReference>
<dbReference type="Pfam" id="PF00563">
    <property type="entry name" value="EAL"/>
    <property type="match status" value="1"/>
</dbReference>
<dbReference type="Gene3D" id="3.30.70.270">
    <property type="match status" value="1"/>
</dbReference>
<keyword evidence="2" id="KW-1133">Transmembrane helix</keyword>
<evidence type="ECO:0000256" key="2">
    <source>
        <dbReference type="SAM" id="Phobius"/>
    </source>
</evidence>
<dbReference type="Pfam" id="PF00990">
    <property type="entry name" value="GGDEF"/>
    <property type="match status" value="1"/>
</dbReference>
<dbReference type="AlphaFoldDB" id="A0A0U3E529"/>
<feature type="transmembrane region" description="Helical" evidence="2">
    <location>
        <begin position="141"/>
        <end position="158"/>
    </location>
</feature>
<dbReference type="SUPFAM" id="SSF141868">
    <property type="entry name" value="EAL domain-like"/>
    <property type="match status" value="1"/>
</dbReference>
<dbReference type="RefSeq" id="WP_083525803.1">
    <property type="nucleotide sequence ID" value="NZ_CP013729.1"/>
</dbReference>
<dbReference type="PATRIC" id="fig|76731.3.peg.3998"/>
<dbReference type="InterPro" id="IPR029787">
    <property type="entry name" value="Nucleotide_cyclase"/>
</dbReference>
<keyword evidence="2" id="KW-0472">Membrane</keyword>
<reference evidence="3 4" key="1">
    <citation type="submission" date="2015-12" db="EMBL/GenBank/DDBJ databases">
        <title>Complete genome of Roseateles depolymerans KCTC 42856.</title>
        <authorList>
            <person name="Kim K.M."/>
        </authorList>
    </citation>
    <scope>NUCLEOTIDE SEQUENCE [LARGE SCALE GENOMIC DNA]</scope>
    <source>
        <strain evidence="3 4">KCTC 42856</strain>
    </source>
</reference>
<dbReference type="SMART" id="SM00052">
    <property type="entry name" value="EAL"/>
    <property type="match status" value="1"/>
</dbReference>
<dbReference type="KEGG" id="rdp:RD2015_3906"/>
<dbReference type="NCBIfam" id="TIGR00254">
    <property type="entry name" value="GGDEF"/>
    <property type="match status" value="1"/>
</dbReference>
<dbReference type="PANTHER" id="PTHR44757:SF2">
    <property type="entry name" value="BIOFILM ARCHITECTURE MAINTENANCE PROTEIN MBAA"/>
    <property type="match status" value="1"/>
</dbReference>
<dbReference type="PROSITE" id="PS50887">
    <property type="entry name" value="GGDEF"/>
    <property type="match status" value="1"/>
</dbReference>
<dbReference type="CDD" id="cd01948">
    <property type="entry name" value="EAL"/>
    <property type="match status" value="1"/>
</dbReference>
<evidence type="ECO:0000256" key="1">
    <source>
        <dbReference type="SAM" id="MobiDB-lite"/>
    </source>
</evidence>
<feature type="transmembrane region" description="Helical" evidence="2">
    <location>
        <begin position="16"/>
        <end position="35"/>
    </location>
</feature>
<sequence>MPTNATGVPSTEKGHWLQFSVTTAVAGLLLCLINLHFGMVELSRQAEGIGHALLERVTPVAESERPGSLRDALAHYDTLSTLTLCRGVTCSRETGQVVPRPSCTSSPWDSCVEVRSTTEADVSLQLRLNAASVYEDLGRDLSVLLGAQLVGMMVWLLSSRRQRHQLRETEQRLRRAASSDPLTGLLNRGAFDEIIEEALQQQPRDGWILYLDLDGFKSINDQHGHPVGDAVIVAVGGRLRNAFRNDGQVARLGGDEFGILVTGSPLRSFDAVVKSVFDALEAPVAAHRLFLKVGGSVGVARLDAEVVSASEAQRRADIAMYEAKRRGRHQAAAFDTSLDQARQQDYRLRMDLRSALARDELHVAYQPLVTASGQLHSLEALARWTHPTLGPIPPDVFIPLAESSGLIGALGLSVMAHACRDLVALRRQGIAVPTVAINLSAQQLADPLLTQHLLTHVRAAGLTPADLELEITESAIMNTDSHAPDQVERLSAEGFEMAIDDFGTGYSSFARLQTLPARTLKLDRSFIRGLDSPHGQLLARTMLDLGRQLGMICVAEGVETQAQAQWLLGHRCEVLQGYLIGKPMPMAALAQWARERRAPPPPSATSTAVSPVAVD</sequence>
<keyword evidence="4" id="KW-1185">Reference proteome</keyword>
<dbReference type="OrthoDB" id="9813903at2"/>
<proteinExistence type="predicted"/>
<evidence type="ECO:0000313" key="3">
    <source>
        <dbReference type="EMBL" id="ALV08357.1"/>
    </source>
</evidence>
<dbReference type="SMART" id="SM00267">
    <property type="entry name" value="GGDEF"/>
    <property type="match status" value="1"/>
</dbReference>
<feature type="region of interest" description="Disordered" evidence="1">
    <location>
        <begin position="595"/>
        <end position="615"/>
    </location>
</feature>
<dbReference type="InterPro" id="IPR043128">
    <property type="entry name" value="Rev_trsase/Diguanyl_cyclase"/>
</dbReference>
<gene>
    <name evidence="3" type="ORF">RD2015_3906</name>
</gene>
<keyword evidence="2" id="KW-0812">Transmembrane</keyword>
<organism evidence="3 4">
    <name type="scientific">Roseateles depolymerans</name>
    <dbReference type="NCBI Taxonomy" id="76731"/>
    <lineage>
        <taxon>Bacteria</taxon>
        <taxon>Pseudomonadati</taxon>
        <taxon>Pseudomonadota</taxon>
        <taxon>Betaproteobacteria</taxon>
        <taxon>Burkholderiales</taxon>
        <taxon>Sphaerotilaceae</taxon>
        <taxon>Roseateles</taxon>
    </lineage>
</organism>
<dbReference type="InterPro" id="IPR001633">
    <property type="entry name" value="EAL_dom"/>
</dbReference>
<dbReference type="SUPFAM" id="SSF55073">
    <property type="entry name" value="Nucleotide cyclase"/>
    <property type="match status" value="1"/>
</dbReference>
<name>A0A0U3E529_9BURK</name>